<evidence type="ECO:0000313" key="7">
    <source>
        <dbReference type="Proteomes" id="UP000253083"/>
    </source>
</evidence>
<dbReference type="Proteomes" id="UP000253083">
    <property type="component" value="Unassembled WGS sequence"/>
</dbReference>
<organism evidence="6 7">
    <name type="scientific">Arenicella xantha</name>
    <dbReference type="NCBI Taxonomy" id="644221"/>
    <lineage>
        <taxon>Bacteria</taxon>
        <taxon>Pseudomonadati</taxon>
        <taxon>Pseudomonadota</taxon>
        <taxon>Gammaproteobacteria</taxon>
        <taxon>Arenicellales</taxon>
        <taxon>Arenicellaceae</taxon>
        <taxon>Arenicella</taxon>
    </lineage>
</organism>
<comment type="subcellular location">
    <subcellularLocation>
        <location evidence="1">Membrane</location>
        <topology evidence="1">Multi-pass membrane protein</topology>
    </subcellularLocation>
</comment>
<dbReference type="AlphaFoldDB" id="A0A395JRH8"/>
<dbReference type="Pfam" id="PF07681">
    <property type="entry name" value="DoxX"/>
    <property type="match status" value="1"/>
</dbReference>
<dbReference type="GO" id="GO:0016020">
    <property type="term" value="C:membrane"/>
    <property type="evidence" value="ECO:0007669"/>
    <property type="project" value="UniProtKB-SubCell"/>
</dbReference>
<feature type="transmembrane region" description="Helical" evidence="5">
    <location>
        <begin position="12"/>
        <end position="32"/>
    </location>
</feature>
<evidence type="ECO:0000256" key="3">
    <source>
        <dbReference type="ARBA" id="ARBA00022989"/>
    </source>
</evidence>
<dbReference type="FunCoup" id="A0A395JRH8">
    <property type="interactions" value="151"/>
</dbReference>
<keyword evidence="3 5" id="KW-1133">Transmembrane helix</keyword>
<dbReference type="InterPro" id="IPR032808">
    <property type="entry name" value="DoxX"/>
</dbReference>
<evidence type="ECO:0000256" key="5">
    <source>
        <dbReference type="SAM" id="Phobius"/>
    </source>
</evidence>
<sequence>MNQLLKRFDNVYFIIGHKLLGLYFFVPGVMKIVDYQNTLTLMVSKGVPLANALLPVTILLQVGLGLSIIVGKNLRISALILFGLTILINVFIHNFWSLSGDPSQAHEMQNFIKNLAIAAGLLVLASKGKD</sequence>
<keyword evidence="7" id="KW-1185">Reference proteome</keyword>
<dbReference type="RefSeq" id="WP_113954078.1">
    <property type="nucleotide sequence ID" value="NZ_QNRT01000002.1"/>
</dbReference>
<evidence type="ECO:0000256" key="4">
    <source>
        <dbReference type="ARBA" id="ARBA00023136"/>
    </source>
</evidence>
<evidence type="ECO:0000256" key="1">
    <source>
        <dbReference type="ARBA" id="ARBA00004141"/>
    </source>
</evidence>
<accession>A0A395JRH8</accession>
<name>A0A395JRH8_9GAMM</name>
<evidence type="ECO:0000256" key="2">
    <source>
        <dbReference type="ARBA" id="ARBA00022692"/>
    </source>
</evidence>
<comment type="caution">
    <text evidence="6">The sequence shown here is derived from an EMBL/GenBank/DDBJ whole genome shotgun (WGS) entry which is preliminary data.</text>
</comment>
<protein>
    <submittedName>
        <fullName evidence="6">Putative oxidoreductase</fullName>
    </submittedName>
</protein>
<feature type="transmembrane region" description="Helical" evidence="5">
    <location>
        <begin position="78"/>
        <end position="96"/>
    </location>
</feature>
<dbReference type="OrthoDB" id="5917252at2"/>
<dbReference type="EMBL" id="QNRT01000002">
    <property type="protein sequence ID" value="RBP51300.1"/>
    <property type="molecule type" value="Genomic_DNA"/>
</dbReference>
<gene>
    <name evidence="6" type="ORF">DFR28_102719</name>
</gene>
<keyword evidence="2 5" id="KW-0812">Transmembrane</keyword>
<proteinExistence type="predicted"/>
<evidence type="ECO:0000313" key="6">
    <source>
        <dbReference type="EMBL" id="RBP51300.1"/>
    </source>
</evidence>
<dbReference type="InParanoid" id="A0A395JRH8"/>
<reference evidence="6 7" key="1">
    <citation type="submission" date="2018-06" db="EMBL/GenBank/DDBJ databases">
        <title>Genomic Encyclopedia of Type Strains, Phase IV (KMG-IV): sequencing the most valuable type-strain genomes for metagenomic binning, comparative biology and taxonomic classification.</title>
        <authorList>
            <person name="Goeker M."/>
        </authorList>
    </citation>
    <scope>NUCLEOTIDE SEQUENCE [LARGE SCALE GENOMIC DNA]</scope>
    <source>
        <strain evidence="6 7">DSM 24032</strain>
    </source>
</reference>
<keyword evidence="4 5" id="KW-0472">Membrane</keyword>
<feature type="transmembrane region" description="Helical" evidence="5">
    <location>
        <begin position="52"/>
        <end position="71"/>
    </location>
</feature>